<reference evidence="2 3" key="2">
    <citation type="submission" date="2018-11" db="EMBL/GenBank/DDBJ databases">
        <authorList>
            <consortium name="Pathogen Informatics"/>
        </authorList>
    </citation>
    <scope>NUCLEOTIDE SEQUENCE [LARGE SCALE GENOMIC DNA]</scope>
</reference>
<name>A0A0N4Y235_NIPBR</name>
<keyword evidence="1" id="KW-0732">Signal</keyword>
<dbReference type="OMA" id="QCNGWQG"/>
<protein>
    <submittedName>
        <fullName evidence="4">Protein sleepless</fullName>
    </submittedName>
</protein>
<gene>
    <name evidence="2" type="ORF">NBR_LOCUS9732</name>
</gene>
<reference evidence="4" key="1">
    <citation type="submission" date="2017-02" db="UniProtKB">
        <authorList>
            <consortium name="WormBaseParasite"/>
        </authorList>
    </citation>
    <scope>IDENTIFICATION</scope>
</reference>
<proteinExistence type="predicted"/>
<evidence type="ECO:0000313" key="2">
    <source>
        <dbReference type="EMBL" id="VDL73321.1"/>
    </source>
</evidence>
<keyword evidence="3" id="KW-1185">Reference proteome</keyword>
<dbReference type="WBParaSite" id="NBR_0000973101-mRNA-1">
    <property type="protein sequence ID" value="NBR_0000973101-mRNA-1"/>
    <property type="gene ID" value="NBR_0000973101"/>
</dbReference>
<dbReference type="EMBL" id="UYSL01020186">
    <property type="protein sequence ID" value="VDL73321.1"/>
    <property type="molecule type" value="Genomic_DNA"/>
</dbReference>
<dbReference type="Proteomes" id="UP000271162">
    <property type="component" value="Unassembled WGS sequence"/>
</dbReference>
<feature type="chain" id="PRO_5043125375" evidence="1">
    <location>
        <begin position="24"/>
        <end position="146"/>
    </location>
</feature>
<organism evidence="4">
    <name type="scientific">Nippostrongylus brasiliensis</name>
    <name type="common">Rat hookworm</name>
    <dbReference type="NCBI Taxonomy" id="27835"/>
    <lineage>
        <taxon>Eukaryota</taxon>
        <taxon>Metazoa</taxon>
        <taxon>Ecdysozoa</taxon>
        <taxon>Nematoda</taxon>
        <taxon>Chromadorea</taxon>
        <taxon>Rhabditida</taxon>
        <taxon>Rhabditina</taxon>
        <taxon>Rhabditomorpha</taxon>
        <taxon>Strongyloidea</taxon>
        <taxon>Heligmosomidae</taxon>
        <taxon>Nippostrongylus</taxon>
    </lineage>
</organism>
<dbReference type="AlphaFoldDB" id="A0A0N4Y235"/>
<evidence type="ECO:0000313" key="4">
    <source>
        <dbReference type="WBParaSite" id="NBR_0000973101-mRNA-1"/>
    </source>
</evidence>
<sequence length="146" mass="16756">MELFNFEIFWKILVDGVVAGVEALKCHMCEGWHGSYPAKSTQLSTCDNLNNQCQTDFYCVKITDPMTPGVTYTTYKAQCWTQSQLQVTPTNVVSVANEQCYDYEDNSVPRKRYKYCFCNNKDYCNSVHGLTLVEMLLIPLFALLLF</sequence>
<evidence type="ECO:0000313" key="3">
    <source>
        <dbReference type="Proteomes" id="UP000271162"/>
    </source>
</evidence>
<accession>A0A0N4Y235</accession>
<feature type="signal peptide" evidence="1">
    <location>
        <begin position="1"/>
        <end position="23"/>
    </location>
</feature>
<dbReference type="OrthoDB" id="6249205at2759"/>
<evidence type="ECO:0000256" key="1">
    <source>
        <dbReference type="SAM" id="SignalP"/>
    </source>
</evidence>